<dbReference type="AlphaFoldDB" id="A0A3P8YQ27"/>
<proteinExistence type="predicted"/>
<dbReference type="Proteomes" id="UP000265140">
    <property type="component" value="Chromosome 13"/>
</dbReference>
<dbReference type="GeneTree" id="ENSGT00940000154669"/>
<protein>
    <submittedName>
        <fullName evidence="2">Uncharacterized protein</fullName>
    </submittedName>
</protein>
<gene>
    <name evidence="2" type="primary">NR2C2AP</name>
</gene>
<reference evidence="2" key="4">
    <citation type="submission" date="2025-09" db="UniProtKB">
        <authorList>
            <consortium name="Ensembl"/>
        </authorList>
    </citation>
    <scope>IDENTIFICATION</scope>
</reference>
<evidence type="ECO:0000256" key="1">
    <source>
        <dbReference type="SAM" id="MobiDB-lite"/>
    </source>
</evidence>
<feature type="region of interest" description="Disordered" evidence="1">
    <location>
        <begin position="1"/>
        <end position="22"/>
    </location>
</feature>
<feature type="compositionally biased region" description="Polar residues" evidence="1">
    <location>
        <begin position="1"/>
        <end position="11"/>
    </location>
</feature>
<evidence type="ECO:0000313" key="2">
    <source>
        <dbReference type="Ensembl" id="ENSELUP00000018248.3"/>
    </source>
</evidence>
<dbReference type="InParanoid" id="A0A3P8YQ27"/>
<sequence length="168" mass="19539">MTKGCFTTTTHGNKEQQGEKQRRESALVDLMNDNEIVIKPRNKGGAIVVQSEHKHRFEILSQLAISDFYKNLNGDPLQQFLKKVFSFLDTARQNGWISKTELDFFFFCQHPIRPVIYTLPKIHKRFFNVDIQGHGKLALLKEENSLLIFSPLILQNLISSKQFKKTRF</sequence>
<feature type="compositionally biased region" description="Basic and acidic residues" evidence="1">
    <location>
        <begin position="12"/>
        <end position="22"/>
    </location>
</feature>
<organism evidence="2 3">
    <name type="scientific">Esox lucius</name>
    <name type="common">Northern pike</name>
    <dbReference type="NCBI Taxonomy" id="8010"/>
    <lineage>
        <taxon>Eukaryota</taxon>
        <taxon>Metazoa</taxon>
        <taxon>Chordata</taxon>
        <taxon>Craniata</taxon>
        <taxon>Vertebrata</taxon>
        <taxon>Euteleostomi</taxon>
        <taxon>Actinopterygii</taxon>
        <taxon>Neopterygii</taxon>
        <taxon>Teleostei</taxon>
        <taxon>Protacanthopterygii</taxon>
        <taxon>Esociformes</taxon>
        <taxon>Esocidae</taxon>
        <taxon>Esox</taxon>
    </lineage>
</organism>
<dbReference type="OMA" id="CKENDRA"/>
<reference evidence="2" key="2">
    <citation type="submission" date="2020-02" db="EMBL/GenBank/DDBJ databases">
        <title>Esox lucius (northern pike) genome, fEsoLuc1, primary haplotype.</title>
        <authorList>
            <person name="Myers G."/>
            <person name="Karagic N."/>
            <person name="Meyer A."/>
            <person name="Pippel M."/>
            <person name="Reichard M."/>
            <person name="Winkler S."/>
            <person name="Tracey A."/>
            <person name="Sims Y."/>
            <person name="Howe K."/>
            <person name="Rhie A."/>
            <person name="Formenti G."/>
            <person name="Durbin R."/>
            <person name="Fedrigo O."/>
            <person name="Jarvis E.D."/>
        </authorList>
    </citation>
    <scope>NUCLEOTIDE SEQUENCE [LARGE SCALE GENOMIC DNA]</scope>
</reference>
<keyword evidence="3" id="KW-1185">Reference proteome</keyword>
<reference evidence="3" key="1">
    <citation type="journal article" date="2014" name="PLoS ONE">
        <title>The genome and linkage map of the northern pike (Esox lucius): conserved synteny revealed between the salmonid sister group and the Neoteleostei.</title>
        <authorList>
            <person name="Rondeau E.B."/>
            <person name="Minkley D.R."/>
            <person name="Leong J.S."/>
            <person name="Messmer A.M."/>
            <person name="Jantzen J.R."/>
            <person name="von Schalburg K.R."/>
            <person name="Lemon C."/>
            <person name="Bird N.H."/>
            <person name="Koop B.F."/>
        </authorList>
    </citation>
    <scope>NUCLEOTIDE SEQUENCE</scope>
</reference>
<accession>A0A3P8YQ27</accession>
<reference evidence="2" key="3">
    <citation type="submission" date="2025-08" db="UniProtKB">
        <authorList>
            <consortium name="Ensembl"/>
        </authorList>
    </citation>
    <scope>IDENTIFICATION</scope>
</reference>
<evidence type="ECO:0000313" key="3">
    <source>
        <dbReference type="Proteomes" id="UP000265140"/>
    </source>
</evidence>
<name>A0A3P8YQ27_ESOLU</name>
<dbReference type="Ensembl" id="ENSELUT00000028064.3">
    <property type="protein sequence ID" value="ENSELUP00000018248.3"/>
    <property type="gene ID" value="ENSELUG00000001420.3"/>
</dbReference>